<proteinExistence type="predicted"/>
<accession>A0A0F9LSJ2</accession>
<evidence type="ECO:0000313" key="1">
    <source>
        <dbReference type="EMBL" id="KKM67315.1"/>
    </source>
</evidence>
<organism evidence="1">
    <name type="scientific">marine sediment metagenome</name>
    <dbReference type="NCBI Taxonomy" id="412755"/>
    <lineage>
        <taxon>unclassified sequences</taxon>
        <taxon>metagenomes</taxon>
        <taxon>ecological metagenomes</taxon>
    </lineage>
</organism>
<dbReference type="AlphaFoldDB" id="A0A0F9LSJ2"/>
<comment type="caution">
    <text evidence="1">The sequence shown here is derived from an EMBL/GenBank/DDBJ whole genome shotgun (WGS) entry which is preliminary data.</text>
</comment>
<sequence length="206" mass="22952">MTDRIVPYSRSDAVEIGAERYFTGKPCPYGHVGHRYTSNSRCVRCRAKGKLLMPTDRSIAKERGTTTYFTGQPCHAGHLSERYTRNACCVTCAIEQNRSRYAQRVEVDSGEAARLYGSGLLMREVAEILNTSTWFIGKALESKGVKPRKNGIEATRVSSRPPGHRKTEEEIAAAYQGARYEDVKFIKRLSGALSGAKQKTPRKSVD</sequence>
<name>A0A0F9LSJ2_9ZZZZ</name>
<protein>
    <submittedName>
        <fullName evidence="1">Uncharacterized protein</fullName>
    </submittedName>
</protein>
<gene>
    <name evidence="1" type="ORF">LCGC14_1472410</name>
</gene>
<dbReference type="EMBL" id="LAZR01010370">
    <property type="protein sequence ID" value="KKM67315.1"/>
    <property type="molecule type" value="Genomic_DNA"/>
</dbReference>
<reference evidence="1" key="1">
    <citation type="journal article" date="2015" name="Nature">
        <title>Complex archaea that bridge the gap between prokaryotes and eukaryotes.</title>
        <authorList>
            <person name="Spang A."/>
            <person name="Saw J.H."/>
            <person name="Jorgensen S.L."/>
            <person name="Zaremba-Niedzwiedzka K."/>
            <person name="Martijn J."/>
            <person name="Lind A.E."/>
            <person name="van Eijk R."/>
            <person name="Schleper C."/>
            <person name="Guy L."/>
            <person name="Ettema T.J."/>
        </authorList>
    </citation>
    <scope>NUCLEOTIDE SEQUENCE</scope>
</reference>